<dbReference type="EMBL" id="QGHC01000001">
    <property type="protein sequence ID" value="PWK93022.1"/>
    <property type="molecule type" value="Genomic_DNA"/>
</dbReference>
<dbReference type="Proteomes" id="UP000245812">
    <property type="component" value="Unassembled WGS sequence"/>
</dbReference>
<dbReference type="RefSeq" id="WP_109722053.1">
    <property type="nucleotide sequence ID" value="NZ_MSZV01000048.1"/>
</dbReference>
<evidence type="ECO:0000313" key="2">
    <source>
        <dbReference type="EMBL" id="PWK93022.1"/>
    </source>
</evidence>
<evidence type="ECO:0000313" key="3">
    <source>
        <dbReference type="Proteomes" id="UP000245812"/>
    </source>
</evidence>
<organism evidence="2 3">
    <name type="scientific">Fulvimonas soli</name>
    <dbReference type="NCBI Taxonomy" id="155197"/>
    <lineage>
        <taxon>Bacteria</taxon>
        <taxon>Pseudomonadati</taxon>
        <taxon>Pseudomonadota</taxon>
        <taxon>Gammaproteobacteria</taxon>
        <taxon>Lysobacterales</taxon>
        <taxon>Rhodanobacteraceae</taxon>
        <taxon>Fulvimonas</taxon>
    </lineage>
</organism>
<sequence length="181" mass="19298">MKRIRYAAALLLVAASMPADGVRAQTLRQHGPHVHGIATVDVALDGPALQIAVEAPGANLVGFEHPPHDAQERARLEAVLAALRAPSGWLSPAPGADCRLLDADVQPHGYDAPPADGGDAHADIDARYDYRCATPEALAYIDIRLADRYPATRQVVVNLVLPQRQDRQVLGPGDHRVALAP</sequence>
<dbReference type="AlphaFoldDB" id="A0A316IHN2"/>
<proteinExistence type="predicted"/>
<feature type="signal peptide" evidence="1">
    <location>
        <begin position="1"/>
        <end position="21"/>
    </location>
</feature>
<keyword evidence="1" id="KW-0732">Signal</keyword>
<dbReference type="InterPro" id="IPR021253">
    <property type="entry name" value="ZrgA-like"/>
</dbReference>
<feature type="chain" id="PRO_5016236753" evidence="1">
    <location>
        <begin position="22"/>
        <end position="181"/>
    </location>
</feature>
<dbReference type="Pfam" id="PF10986">
    <property type="entry name" value="ZrgA"/>
    <property type="match status" value="1"/>
</dbReference>
<protein>
    <submittedName>
        <fullName evidence="2">Uncharacterized protein DUF2796</fullName>
    </submittedName>
</protein>
<reference evidence="2 3" key="1">
    <citation type="submission" date="2018-05" db="EMBL/GenBank/DDBJ databases">
        <title>Genomic Encyclopedia of Type Strains, Phase IV (KMG-IV): sequencing the most valuable type-strain genomes for metagenomic binning, comparative biology and taxonomic classification.</title>
        <authorList>
            <person name="Goeker M."/>
        </authorList>
    </citation>
    <scope>NUCLEOTIDE SEQUENCE [LARGE SCALE GENOMIC DNA]</scope>
    <source>
        <strain evidence="2 3">DSM 14263</strain>
    </source>
</reference>
<evidence type="ECO:0000256" key="1">
    <source>
        <dbReference type="SAM" id="SignalP"/>
    </source>
</evidence>
<dbReference type="OrthoDB" id="7346546at2"/>
<gene>
    <name evidence="2" type="ORF">C7456_101371</name>
</gene>
<comment type="caution">
    <text evidence="2">The sequence shown here is derived from an EMBL/GenBank/DDBJ whole genome shotgun (WGS) entry which is preliminary data.</text>
</comment>
<keyword evidence="3" id="KW-1185">Reference proteome</keyword>
<name>A0A316IHN2_9GAMM</name>
<accession>A0A316IHN2</accession>